<keyword evidence="4" id="KW-1003">Cell membrane</keyword>
<evidence type="ECO:0000256" key="5">
    <source>
        <dbReference type="ARBA" id="ARBA00022692"/>
    </source>
</evidence>
<feature type="transmembrane region" description="Helical" evidence="10">
    <location>
        <begin position="315"/>
        <end position="335"/>
    </location>
</feature>
<comment type="caution">
    <text evidence="13">The sequence shown here is derived from an EMBL/GenBank/DDBJ whole genome shotgun (WGS) entry which is preliminary data.</text>
</comment>
<dbReference type="GO" id="GO:0042773">
    <property type="term" value="P:ATP synthesis coupled electron transport"/>
    <property type="evidence" value="ECO:0007669"/>
    <property type="project" value="InterPro"/>
</dbReference>
<feature type="transmembrane region" description="Helical" evidence="10">
    <location>
        <begin position="167"/>
        <end position="188"/>
    </location>
</feature>
<dbReference type="NCBIfam" id="TIGR01972">
    <property type="entry name" value="NDH_I_M"/>
    <property type="match status" value="1"/>
</dbReference>
<dbReference type="Pfam" id="PF00361">
    <property type="entry name" value="Proton_antipo_M"/>
    <property type="match status" value="1"/>
</dbReference>
<evidence type="ECO:0000256" key="8">
    <source>
        <dbReference type="ARBA" id="ARBA00023136"/>
    </source>
</evidence>
<dbReference type="PRINTS" id="PR01437">
    <property type="entry name" value="NUOXDRDTASE4"/>
</dbReference>
<dbReference type="GO" id="GO:0005886">
    <property type="term" value="C:plasma membrane"/>
    <property type="evidence" value="ECO:0007669"/>
    <property type="project" value="UniProtKB-SubCell"/>
</dbReference>
<reference evidence="13 14" key="1">
    <citation type="submission" date="2018-08" db="EMBL/GenBank/DDBJ databases">
        <title>The metabolism and importance of syntrophic acetate oxidation coupled to methane or sulfide production in haloalkaline environments.</title>
        <authorList>
            <person name="Timmers P.H.A."/>
            <person name="Vavourakis C.D."/>
            <person name="Sorokin D.Y."/>
            <person name="Sinninghe Damste J.S."/>
            <person name="Muyzer G."/>
            <person name="Stams A.J.M."/>
            <person name="Plugge C.M."/>
        </authorList>
    </citation>
    <scope>NUCLEOTIDE SEQUENCE [LARGE SCALE GENOMIC DNA]</scope>
    <source>
        <strain evidence="13">MSAO_Bac1</strain>
    </source>
</reference>
<dbReference type="EMBL" id="QZAA01000232">
    <property type="protein sequence ID" value="RQD73864.1"/>
    <property type="molecule type" value="Genomic_DNA"/>
</dbReference>
<evidence type="ECO:0000259" key="11">
    <source>
        <dbReference type="Pfam" id="PF00361"/>
    </source>
</evidence>
<dbReference type="AlphaFoldDB" id="A0A424YAV1"/>
<dbReference type="InterPro" id="IPR003918">
    <property type="entry name" value="NADH_UbQ_OxRdtase"/>
</dbReference>
<keyword evidence="5 9" id="KW-0812">Transmembrane</keyword>
<keyword evidence="8 10" id="KW-0472">Membrane</keyword>
<comment type="similarity">
    <text evidence="3">Belongs to the complex I subunit 4 family.</text>
</comment>
<feature type="transmembrane region" description="Helical" evidence="10">
    <location>
        <begin position="456"/>
        <end position="475"/>
    </location>
</feature>
<accession>A0A424YAV1</accession>
<name>A0A424YAV1_9FIRM</name>
<keyword evidence="7" id="KW-0560">Oxidoreductase</keyword>
<evidence type="ECO:0000259" key="12">
    <source>
        <dbReference type="Pfam" id="PF00662"/>
    </source>
</evidence>
<proteinExistence type="inferred from homology"/>
<feature type="transmembrane region" description="Helical" evidence="10">
    <location>
        <begin position="245"/>
        <end position="265"/>
    </location>
</feature>
<dbReference type="GO" id="GO:0016491">
    <property type="term" value="F:oxidoreductase activity"/>
    <property type="evidence" value="ECO:0007669"/>
    <property type="project" value="UniProtKB-KW"/>
</dbReference>
<gene>
    <name evidence="13" type="ORF">D5R97_08740</name>
</gene>
<evidence type="ECO:0000256" key="6">
    <source>
        <dbReference type="ARBA" id="ARBA00022989"/>
    </source>
</evidence>
<sequence>MDTTTSFLPVFISLFPMIMTLVIYYVQKESANLRNHLSIITSVITFLAVAYMYPQIIDGKVLVFELFEIIPEMGFVGTFRVDILSFCLALVSSFVWMLATIFSVDYMSHEHAQNRYYPTLIFTLGGCMGIFMAGDFFTLFIFFELMSVVSYVLVVHEETEVALKAGYKYIIMTIIGGLALLLGVINVFEITGTVSMEYTSLINEPTGLALATFIAFIIGFGMKAGMFPLHVWLPDAHPVAPAPASALLSGVMLKTGAYGLFRVIFNVFSIDFLRETNWIMIISVLGVITILLGSAVAITQFDIKRRLAYSSIGQMGYILVGMSIMTEYALVGAIFHVFSHAFMKSCLFLCAGAIIVKTGKRDMRDLYGIGLQMPVTMIAFTTAALAMIGIPPLNGFLSKWNLALGALGGGVPQYVVVLLISSLMNGLYYLPIIINGFFGEEVHGKGFVADEVPYKMLVPIIILAVCCLIFGVSPINLPFDLSRMAAEMLLRGGF</sequence>
<feature type="transmembrane region" description="Helical" evidence="10">
    <location>
        <begin position="208"/>
        <end position="233"/>
    </location>
</feature>
<feature type="transmembrane region" description="Helical" evidence="10">
    <location>
        <begin position="371"/>
        <end position="393"/>
    </location>
</feature>
<dbReference type="PANTHER" id="PTHR42682:SF4">
    <property type="entry name" value="NADH-UBIQUINONE_PLASTOQUINONE"/>
    <property type="match status" value="1"/>
</dbReference>
<dbReference type="Proteomes" id="UP000285138">
    <property type="component" value="Unassembled WGS sequence"/>
</dbReference>
<comment type="similarity">
    <text evidence="2">Belongs to the CPA3 antiporters (TC 2.A.63) subunit A family.</text>
</comment>
<feature type="transmembrane region" description="Helical" evidence="10">
    <location>
        <begin position="6"/>
        <end position="25"/>
    </location>
</feature>
<dbReference type="InterPro" id="IPR001750">
    <property type="entry name" value="ND/Mrp_TM"/>
</dbReference>
<feature type="domain" description="NADH-Ubiquinone oxidoreductase (complex I) chain 5 N-terminal" evidence="12">
    <location>
        <begin position="78"/>
        <end position="117"/>
    </location>
</feature>
<evidence type="ECO:0000256" key="1">
    <source>
        <dbReference type="ARBA" id="ARBA00004651"/>
    </source>
</evidence>
<evidence type="ECO:0000256" key="10">
    <source>
        <dbReference type="SAM" id="Phobius"/>
    </source>
</evidence>
<evidence type="ECO:0000256" key="9">
    <source>
        <dbReference type="RuleBase" id="RU000320"/>
    </source>
</evidence>
<comment type="subcellular location">
    <subcellularLocation>
        <location evidence="1">Cell membrane</location>
        <topology evidence="1">Multi-pass membrane protein</topology>
    </subcellularLocation>
    <subcellularLocation>
        <location evidence="9">Membrane</location>
        <topology evidence="9">Multi-pass membrane protein</topology>
    </subcellularLocation>
</comment>
<dbReference type="InterPro" id="IPR052175">
    <property type="entry name" value="ComplexI-like_HydComp"/>
</dbReference>
<dbReference type="InterPro" id="IPR001516">
    <property type="entry name" value="Proton_antipo_N"/>
</dbReference>
<organism evidence="13 14">
    <name type="scientific">Candidatus Syntrophonatronum acetioxidans</name>
    <dbReference type="NCBI Taxonomy" id="1795816"/>
    <lineage>
        <taxon>Bacteria</taxon>
        <taxon>Bacillati</taxon>
        <taxon>Bacillota</taxon>
        <taxon>Clostridia</taxon>
        <taxon>Eubacteriales</taxon>
        <taxon>Syntrophomonadaceae</taxon>
        <taxon>Candidatus Syntrophonatronum</taxon>
    </lineage>
</organism>
<feature type="transmembrane region" description="Helical" evidence="10">
    <location>
        <begin position="116"/>
        <end position="133"/>
    </location>
</feature>
<evidence type="ECO:0000313" key="13">
    <source>
        <dbReference type="EMBL" id="RQD73864.1"/>
    </source>
</evidence>
<evidence type="ECO:0000313" key="14">
    <source>
        <dbReference type="Proteomes" id="UP000285138"/>
    </source>
</evidence>
<dbReference type="GO" id="GO:0008137">
    <property type="term" value="F:NADH dehydrogenase (ubiquinone) activity"/>
    <property type="evidence" value="ECO:0007669"/>
    <property type="project" value="InterPro"/>
</dbReference>
<dbReference type="Pfam" id="PF00662">
    <property type="entry name" value="Proton_antipo_N"/>
    <property type="match status" value="1"/>
</dbReference>
<evidence type="ECO:0000256" key="3">
    <source>
        <dbReference type="ARBA" id="ARBA00009025"/>
    </source>
</evidence>
<feature type="transmembrane region" description="Helical" evidence="10">
    <location>
        <begin position="413"/>
        <end position="435"/>
    </location>
</feature>
<keyword evidence="6 10" id="KW-1133">Transmembrane helix</keyword>
<evidence type="ECO:0000256" key="2">
    <source>
        <dbReference type="ARBA" id="ARBA00008483"/>
    </source>
</evidence>
<dbReference type="PANTHER" id="PTHR42682">
    <property type="entry name" value="HYDROGENASE-4 COMPONENT F"/>
    <property type="match status" value="1"/>
</dbReference>
<feature type="transmembrane region" description="Helical" evidence="10">
    <location>
        <begin position="277"/>
        <end position="303"/>
    </location>
</feature>
<evidence type="ECO:0000256" key="7">
    <source>
        <dbReference type="ARBA" id="ARBA00023002"/>
    </source>
</evidence>
<feature type="transmembrane region" description="Helical" evidence="10">
    <location>
        <begin position="37"/>
        <end position="57"/>
    </location>
</feature>
<feature type="domain" description="NADH:quinone oxidoreductase/Mrp antiporter transmembrane" evidence="11">
    <location>
        <begin position="133"/>
        <end position="424"/>
    </location>
</feature>
<evidence type="ECO:0000256" key="4">
    <source>
        <dbReference type="ARBA" id="ARBA00022475"/>
    </source>
</evidence>
<protein>
    <submittedName>
        <fullName evidence="13">Monovalent cation/H+ antiporter subunit D family protein</fullName>
    </submittedName>
</protein>
<dbReference type="InterPro" id="IPR010227">
    <property type="entry name" value="NADH_Q_OxRdtase_chainM/4"/>
</dbReference>
<feature type="transmembrane region" description="Helical" evidence="10">
    <location>
        <begin position="83"/>
        <end position="104"/>
    </location>
</feature>